<comment type="caution">
    <text evidence="7">The sequence shown here is derived from an EMBL/GenBank/DDBJ whole genome shotgun (WGS) entry which is preliminary data.</text>
</comment>
<dbReference type="PANTHER" id="PTHR33823:SF4">
    <property type="entry name" value="GENERAL STRESS PROTEIN 16O"/>
    <property type="match status" value="1"/>
</dbReference>
<evidence type="ECO:0000256" key="5">
    <source>
        <dbReference type="SAM" id="Coils"/>
    </source>
</evidence>
<feature type="zinc finger region" description="dksA C4-type" evidence="4">
    <location>
        <begin position="92"/>
        <end position="116"/>
    </location>
</feature>
<accession>A0A419TA58</accession>
<dbReference type="SUPFAM" id="SSF109635">
    <property type="entry name" value="DnaK suppressor protein DksA, alpha-hairpin domain"/>
    <property type="match status" value="1"/>
</dbReference>
<keyword evidence="3" id="KW-0862">Zinc</keyword>
<evidence type="ECO:0000256" key="4">
    <source>
        <dbReference type="PROSITE-ProRule" id="PRU00510"/>
    </source>
</evidence>
<evidence type="ECO:0000313" key="7">
    <source>
        <dbReference type="EMBL" id="RKD34337.1"/>
    </source>
</evidence>
<dbReference type="NCBIfam" id="TIGR02890">
    <property type="entry name" value="bacill_yteA"/>
    <property type="match status" value="1"/>
</dbReference>
<keyword evidence="2" id="KW-0863">Zinc-finger</keyword>
<dbReference type="InterPro" id="IPR037187">
    <property type="entry name" value="DnaK_N"/>
</dbReference>
<dbReference type="GO" id="GO:0008270">
    <property type="term" value="F:zinc ion binding"/>
    <property type="evidence" value="ECO:0007669"/>
    <property type="project" value="UniProtKB-KW"/>
</dbReference>
<evidence type="ECO:0000256" key="2">
    <source>
        <dbReference type="ARBA" id="ARBA00022771"/>
    </source>
</evidence>
<sequence length="223" mass="26146">MDKEKLNYYRNKLLKERKSMENTLNRMEENEPNASQQEYFDELSLYDNHPADMGTETFIMEQAMNLKRNEEYLIDEIENALGKIDRGEYGKCDICGKDIEEERLDILPYANTCIDCTKETRHEKIDHDIVNHLNMDIDRPVEEDVLKYPFSRTFNDETDVNQTAFDGEDSLQSVEIFNKVKDDPSNKTGDDQAVFDEIDYGIVEDTDKITNQQLKRQVDDSDE</sequence>
<feature type="coiled-coil region" evidence="5">
    <location>
        <begin position="10"/>
        <end position="80"/>
    </location>
</feature>
<dbReference type="InterPro" id="IPR014240">
    <property type="entry name" value="YteA"/>
</dbReference>
<dbReference type="InterPro" id="IPR020458">
    <property type="entry name" value="Znf_DskA_TraR_CS"/>
</dbReference>
<evidence type="ECO:0000256" key="3">
    <source>
        <dbReference type="ARBA" id="ARBA00022833"/>
    </source>
</evidence>
<keyword evidence="1" id="KW-0479">Metal-binding</keyword>
<proteinExistence type="predicted"/>
<dbReference type="PROSITE" id="PS01102">
    <property type="entry name" value="ZF_DKSA_1"/>
    <property type="match status" value="1"/>
</dbReference>
<dbReference type="Pfam" id="PF01258">
    <property type="entry name" value="zf-dskA_traR"/>
    <property type="match status" value="1"/>
</dbReference>
<keyword evidence="5" id="KW-0175">Coiled coil</keyword>
<feature type="domain" description="Zinc finger DksA/TraR C4-type" evidence="6">
    <location>
        <begin position="87"/>
        <end position="116"/>
    </location>
</feature>
<keyword evidence="8" id="KW-1185">Reference proteome</keyword>
<name>A0A419TA58_9FIRM</name>
<gene>
    <name evidence="7" type="ORF">BET03_00450</name>
</gene>
<dbReference type="EMBL" id="MCIB01000001">
    <property type="protein sequence ID" value="RKD34337.1"/>
    <property type="molecule type" value="Genomic_DNA"/>
</dbReference>
<dbReference type="RefSeq" id="WP_120166121.1">
    <property type="nucleotide sequence ID" value="NZ_MCIB01000001.1"/>
</dbReference>
<evidence type="ECO:0000259" key="6">
    <source>
        <dbReference type="Pfam" id="PF01258"/>
    </source>
</evidence>
<organism evidence="7 8">
    <name type="scientific">Thermohalobacter berrensis</name>
    <dbReference type="NCBI Taxonomy" id="99594"/>
    <lineage>
        <taxon>Bacteria</taxon>
        <taxon>Bacillati</taxon>
        <taxon>Bacillota</taxon>
        <taxon>Tissierellia</taxon>
        <taxon>Tissierellales</taxon>
        <taxon>Thermohalobacteraceae</taxon>
        <taxon>Thermohalobacter</taxon>
    </lineage>
</organism>
<dbReference type="PANTHER" id="PTHR33823">
    <property type="entry name" value="RNA POLYMERASE-BINDING TRANSCRIPTION FACTOR DKSA-RELATED"/>
    <property type="match status" value="1"/>
</dbReference>
<dbReference type="OrthoDB" id="9811543at2"/>
<dbReference type="SUPFAM" id="SSF57716">
    <property type="entry name" value="Glucocorticoid receptor-like (DNA-binding domain)"/>
    <property type="match status" value="1"/>
</dbReference>
<dbReference type="InterPro" id="IPR000962">
    <property type="entry name" value="Znf_DskA_TraR"/>
</dbReference>
<evidence type="ECO:0000313" key="8">
    <source>
        <dbReference type="Proteomes" id="UP000284177"/>
    </source>
</evidence>
<dbReference type="AlphaFoldDB" id="A0A419TA58"/>
<reference evidence="7 8" key="1">
    <citation type="submission" date="2016-08" db="EMBL/GenBank/DDBJ databases">
        <title>Novel Firmicutes and Novel Genomes.</title>
        <authorList>
            <person name="Poppleton D.I."/>
            <person name="Gribaldo S."/>
        </authorList>
    </citation>
    <scope>NUCLEOTIDE SEQUENCE [LARGE SCALE GENOMIC DNA]</scope>
    <source>
        <strain evidence="7 8">CTT3</strain>
    </source>
</reference>
<evidence type="ECO:0000256" key="1">
    <source>
        <dbReference type="ARBA" id="ARBA00022723"/>
    </source>
</evidence>
<dbReference type="PROSITE" id="PS51128">
    <property type="entry name" value="ZF_DKSA_2"/>
    <property type="match status" value="1"/>
</dbReference>
<protein>
    <recommendedName>
        <fullName evidence="6">Zinc finger DksA/TraR C4-type domain-containing protein</fullName>
    </recommendedName>
</protein>
<dbReference type="Gene3D" id="1.20.120.910">
    <property type="entry name" value="DksA, coiled-coil domain"/>
    <property type="match status" value="1"/>
</dbReference>
<dbReference type="Proteomes" id="UP000284177">
    <property type="component" value="Unassembled WGS sequence"/>
</dbReference>